<protein>
    <recommendedName>
        <fullName evidence="4">Outer membrane protein beta-barrel domain-containing protein</fullName>
    </recommendedName>
</protein>
<evidence type="ECO:0008006" key="4">
    <source>
        <dbReference type="Google" id="ProtNLM"/>
    </source>
</evidence>
<proteinExistence type="predicted"/>
<sequence>MTLQRTLLVLVLAAAAAGTAAAQTQGALRWRAGSTALGLQAAGAEARLPCNSYTLSCGDSASVPLYASVTAPRSVSMQVSPGEPSTALRLQRTQGLNVAVVGKAGIAQDLGVYGRVGTTLNRTTPALAGTANGEGGLSYGVGLSWDFSRTASASMGLDSYDIRGSLGDVRDVRTSLGLQWRY</sequence>
<dbReference type="RefSeq" id="WP_187074448.1">
    <property type="nucleotide sequence ID" value="NZ_JACORT010000001.1"/>
</dbReference>
<dbReference type="Gene3D" id="2.40.160.20">
    <property type="match status" value="1"/>
</dbReference>
<evidence type="ECO:0000313" key="3">
    <source>
        <dbReference type="Proteomes" id="UP000608513"/>
    </source>
</evidence>
<gene>
    <name evidence="2" type="ORF">H8N03_02010</name>
</gene>
<keyword evidence="1" id="KW-0732">Signal</keyword>
<feature type="chain" id="PRO_5037780497" description="Outer membrane protein beta-barrel domain-containing protein" evidence="1">
    <location>
        <begin position="23"/>
        <end position="182"/>
    </location>
</feature>
<dbReference type="EMBL" id="JACORT010000001">
    <property type="protein sequence ID" value="MBC5781700.1"/>
    <property type="molecule type" value="Genomic_DNA"/>
</dbReference>
<reference evidence="2" key="1">
    <citation type="submission" date="2020-08" db="EMBL/GenBank/DDBJ databases">
        <title>Ramlibacter sp. USB13 16S ribosomal RNA gene genome sequencing and assembly.</title>
        <authorList>
            <person name="Kang M."/>
        </authorList>
    </citation>
    <scope>NUCLEOTIDE SEQUENCE</scope>
    <source>
        <strain evidence="2">USB13</strain>
    </source>
</reference>
<keyword evidence="3" id="KW-1185">Reference proteome</keyword>
<organism evidence="2 3">
    <name type="scientific">Ramlibacter cellulosilyticus</name>
    <dbReference type="NCBI Taxonomy" id="2764187"/>
    <lineage>
        <taxon>Bacteria</taxon>
        <taxon>Pseudomonadati</taxon>
        <taxon>Pseudomonadota</taxon>
        <taxon>Betaproteobacteria</taxon>
        <taxon>Burkholderiales</taxon>
        <taxon>Comamonadaceae</taxon>
        <taxon>Ramlibacter</taxon>
    </lineage>
</organism>
<evidence type="ECO:0000256" key="1">
    <source>
        <dbReference type="SAM" id="SignalP"/>
    </source>
</evidence>
<comment type="caution">
    <text evidence="2">The sequence shown here is derived from an EMBL/GenBank/DDBJ whole genome shotgun (WGS) entry which is preliminary data.</text>
</comment>
<evidence type="ECO:0000313" key="2">
    <source>
        <dbReference type="EMBL" id="MBC5781700.1"/>
    </source>
</evidence>
<name>A0A923MLQ5_9BURK</name>
<feature type="signal peptide" evidence="1">
    <location>
        <begin position="1"/>
        <end position="22"/>
    </location>
</feature>
<dbReference type="Proteomes" id="UP000608513">
    <property type="component" value="Unassembled WGS sequence"/>
</dbReference>
<accession>A0A923MLQ5</accession>
<dbReference type="AlphaFoldDB" id="A0A923MLQ5"/>